<sequence length="256" mass="28023">MCARHGRPPSSHTPSLPSPRTHWSLQAHAVAITCLFCGTSARSFGSGLHKVSVRRWLGSSSKPLEGGGHGGRMGLGEENERKEREGLSPVPCSTQKTRSLVLSSVAPHRKIDQLFGILHTGEAGGHLLSQEKHLKNYVQLYASLGWDSLVCHSEFLNMFFPEKAAALALDLLIELVQELKMRPCPVVFASFSGGPKACMYKVLQMIDGLCEVQVNPKMGGPYLILCSENDDLAPYQIICNFAQRMHSKIQAIIISC</sequence>
<evidence type="ECO:0000313" key="2">
    <source>
        <dbReference type="EMBL" id="KAE8724640.1"/>
    </source>
</evidence>
<organism evidence="2 3">
    <name type="scientific">Hibiscus syriacus</name>
    <name type="common">Rose of Sharon</name>
    <dbReference type="NCBI Taxonomy" id="106335"/>
    <lineage>
        <taxon>Eukaryota</taxon>
        <taxon>Viridiplantae</taxon>
        <taxon>Streptophyta</taxon>
        <taxon>Embryophyta</taxon>
        <taxon>Tracheophyta</taxon>
        <taxon>Spermatophyta</taxon>
        <taxon>Magnoliopsida</taxon>
        <taxon>eudicotyledons</taxon>
        <taxon>Gunneridae</taxon>
        <taxon>Pentapetalae</taxon>
        <taxon>rosids</taxon>
        <taxon>malvids</taxon>
        <taxon>Malvales</taxon>
        <taxon>Malvaceae</taxon>
        <taxon>Malvoideae</taxon>
        <taxon>Hibiscus</taxon>
    </lineage>
</organism>
<reference evidence="2" key="1">
    <citation type="submission" date="2019-09" db="EMBL/GenBank/DDBJ databases">
        <title>Draft genome information of white flower Hibiscus syriacus.</title>
        <authorList>
            <person name="Kim Y.-M."/>
        </authorList>
    </citation>
    <scope>NUCLEOTIDE SEQUENCE [LARGE SCALE GENOMIC DNA]</scope>
    <source>
        <strain evidence="2">YM2019G1</strain>
    </source>
</reference>
<feature type="compositionally biased region" description="Low complexity" evidence="1">
    <location>
        <begin position="8"/>
        <end position="20"/>
    </location>
</feature>
<dbReference type="PANTHER" id="PTHR12265">
    <property type="entry name" value="TRANSMEMBRANE PROTEIN 53"/>
    <property type="match status" value="1"/>
</dbReference>
<proteinExistence type="predicted"/>
<dbReference type="Pfam" id="PF05705">
    <property type="entry name" value="DUF829"/>
    <property type="match status" value="1"/>
</dbReference>
<evidence type="ECO:0000256" key="1">
    <source>
        <dbReference type="SAM" id="MobiDB-lite"/>
    </source>
</evidence>
<feature type="compositionally biased region" description="Gly residues" evidence="1">
    <location>
        <begin position="65"/>
        <end position="74"/>
    </location>
</feature>
<dbReference type="Proteomes" id="UP000436088">
    <property type="component" value="Unassembled WGS sequence"/>
</dbReference>
<evidence type="ECO:0000313" key="3">
    <source>
        <dbReference type="Proteomes" id="UP000436088"/>
    </source>
</evidence>
<feature type="region of interest" description="Disordered" evidence="1">
    <location>
        <begin position="1"/>
        <end position="20"/>
    </location>
</feature>
<dbReference type="PANTHER" id="PTHR12265:SF0">
    <property type="entry name" value="EXPRESSED PROTEIN"/>
    <property type="match status" value="1"/>
</dbReference>
<dbReference type="EMBL" id="VEPZ02000458">
    <property type="protein sequence ID" value="KAE8724640.1"/>
    <property type="molecule type" value="Genomic_DNA"/>
</dbReference>
<keyword evidence="3" id="KW-1185">Reference proteome</keyword>
<accession>A0A6A3C5Y4</accession>
<gene>
    <name evidence="2" type="ORF">F3Y22_tig00010204pilonHSYRG00024</name>
</gene>
<dbReference type="InterPro" id="IPR008547">
    <property type="entry name" value="DUF829_TMEM53"/>
</dbReference>
<dbReference type="AlphaFoldDB" id="A0A6A3C5Y4"/>
<name>A0A6A3C5Y4_HIBSY</name>
<feature type="region of interest" description="Disordered" evidence="1">
    <location>
        <begin position="59"/>
        <end position="92"/>
    </location>
</feature>
<comment type="caution">
    <text evidence="2">The sequence shown here is derived from an EMBL/GenBank/DDBJ whole genome shotgun (WGS) entry which is preliminary data.</text>
</comment>
<protein>
    <submittedName>
        <fullName evidence="2">Uncharacterized protein</fullName>
    </submittedName>
</protein>